<dbReference type="OrthoDB" id="623670at2759"/>
<proteinExistence type="predicted"/>
<organism evidence="3 4">
    <name type="scientific">Phlebiopsis gigantea (strain 11061_1 CR5-6)</name>
    <name type="common">White-rot fungus</name>
    <name type="synonym">Peniophora gigantea</name>
    <dbReference type="NCBI Taxonomy" id="745531"/>
    <lineage>
        <taxon>Eukaryota</taxon>
        <taxon>Fungi</taxon>
        <taxon>Dikarya</taxon>
        <taxon>Basidiomycota</taxon>
        <taxon>Agaricomycotina</taxon>
        <taxon>Agaricomycetes</taxon>
        <taxon>Polyporales</taxon>
        <taxon>Phanerochaetaceae</taxon>
        <taxon>Phlebiopsis</taxon>
    </lineage>
</organism>
<dbReference type="PANTHER" id="PTHR31836">
    <property type="match status" value="1"/>
</dbReference>
<dbReference type="InterPro" id="IPR009009">
    <property type="entry name" value="RlpA-like_DPBB"/>
</dbReference>
<feature type="non-terminal residue" evidence="3">
    <location>
        <position position="1"/>
    </location>
</feature>
<dbReference type="Proteomes" id="UP000053257">
    <property type="component" value="Unassembled WGS sequence"/>
</dbReference>
<evidence type="ECO:0000256" key="1">
    <source>
        <dbReference type="ARBA" id="ARBA00022729"/>
    </source>
</evidence>
<accession>A0A0C3NDQ4</accession>
<dbReference type="InterPro" id="IPR036908">
    <property type="entry name" value="RlpA-like_sf"/>
</dbReference>
<evidence type="ECO:0000313" key="4">
    <source>
        <dbReference type="Proteomes" id="UP000053257"/>
    </source>
</evidence>
<dbReference type="HOGENOM" id="CLU_047639_6_2_1"/>
<name>A0A0C3NDQ4_PHLG1</name>
<evidence type="ECO:0000259" key="2">
    <source>
        <dbReference type="Pfam" id="PF03330"/>
    </source>
</evidence>
<feature type="non-terminal residue" evidence="3">
    <location>
        <position position="94"/>
    </location>
</feature>
<dbReference type="SUPFAM" id="SSF50685">
    <property type="entry name" value="Barwin-like endoglucanases"/>
    <property type="match status" value="1"/>
</dbReference>
<dbReference type="Pfam" id="PF03330">
    <property type="entry name" value="DPBB_1"/>
    <property type="match status" value="1"/>
</dbReference>
<dbReference type="Gene3D" id="2.40.40.10">
    <property type="entry name" value="RlpA-like domain"/>
    <property type="match status" value="1"/>
</dbReference>
<keyword evidence="1" id="KW-0732">Signal</keyword>
<dbReference type="CDD" id="cd22191">
    <property type="entry name" value="DPBB_RlpA_EXP_N-like"/>
    <property type="match status" value="1"/>
</dbReference>
<dbReference type="EMBL" id="KN840659">
    <property type="protein sequence ID" value="KIP02689.1"/>
    <property type="molecule type" value="Genomic_DNA"/>
</dbReference>
<evidence type="ECO:0000313" key="3">
    <source>
        <dbReference type="EMBL" id="KIP02689.1"/>
    </source>
</evidence>
<dbReference type="PANTHER" id="PTHR31836:SF28">
    <property type="entry name" value="SRCR DOMAIN-CONTAINING PROTEIN-RELATED"/>
    <property type="match status" value="1"/>
</dbReference>
<gene>
    <name evidence="3" type="ORF">PHLGIDRAFT_48718</name>
</gene>
<sequence>TWYEQGLGACGVQENDSELVVAIGHALFDGYPGYSGTNPNNNPVCGRTLTATYQGKSVTVTVLDRCVGCDTYDLDFSPTAFSVLAPTSVGRLTG</sequence>
<dbReference type="AlphaFoldDB" id="A0A0C3NDQ4"/>
<dbReference type="STRING" id="745531.A0A0C3NDQ4"/>
<protein>
    <recommendedName>
        <fullName evidence="2">RlpA-like protein double-psi beta-barrel domain-containing protein</fullName>
    </recommendedName>
</protein>
<dbReference type="InterPro" id="IPR051477">
    <property type="entry name" value="Expansin_CellWall"/>
</dbReference>
<keyword evidence="4" id="KW-1185">Reference proteome</keyword>
<feature type="domain" description="RlpA-like protein double-psi beta-barrel" evidence="2">
    <location>
        <begin position="47"/>
        <end position="90"/>
    </location>
</feature>
<reference evidence="3 4" key="1">
    <citation type="journal article" date="2014" name="PLoS Genet.">
        <title>Analysis of the Phlebiopsis gigantea genome, transcriptome and secretome provides insight into its pioneer colonization strategies of wood.</title>
        <authorList>
            <person name="Hori C."/>
            <person name="Ishida T."/>
            <person name="Igarashi K."/>
            <person name="Samejima M."/>
            <person name="Suzuki H."/>
            <person name="Master E."/>
            <person name="Ferreira P."/>
            <person name="Ruiz-Duenas F.J."/>
            <person name="Held B."/>
            <person name="Canessa P."/>
            <person name="Larrondo L.F."/>
            <person name="Schmoll M."/>
            <person name="Druzhinina I.S."/>
            <person name="Kubicek C.P."/>
            <person name="Gaskell J.A."/>
            <person name="Kersten P."/>
            <person name="St John F."/>
            <person name="Glasner J."/>
            <person name="Sabat G."/>
            <person name="Splinter BonDurant S."/>
            <person name="Syed K."/>
            <person name="Yadav J."/>
            <person name="Mgbeahuruike A.C."/>
            <person name="Kovalchuk A."/>
            <person name="Asiegbu F.O."/>
            <person name="Lackner G."/>
            <person name="Hoffmeister D."/>
            <person name="Rencoret J."/>
            <person name="Gutierrez A."/>
            <person name="Sun H."/>
            <person name="Lindquist E."/>
            <person name="Barry K."/>
            <person name="Riley R."/>
            <person name="Grigoriev I.V."/>
            <person name="Henrissat B."/>
            <person name="Kues U."/>
            <person name="Berka R.M."/>
            <person name="Martinez A.T."/>
            <person name="Covert S.F."/>
            <person name="Blanchette R.A."/>
            <person name="Cullen D."/>
        </authorList>
    </citation>
    <scope>NUCLEOTIDE SEQUENCE [LARGE SCALE GENOMIC DNA]</scope>
    <source>
        <strain evidence="3 4">11061_1 CR5-6</strain>
    </source>
</reference>